<evidence type="ECO:0000256" key="11">
    <source>
        <dbReference type="SAM" id="MobiDB-lite"/>
    </source>
</evidence>
<dbReference type="Gene3D" id="1.10.10.60">
    <property type="entry name" value="Homeodomain-like"/>
    <property type="match status" value="1"/>
</dbReference>
<dbReference type="GO" id="GO:0005634">
    <property type="term" value="C:nucleus"/>
    <property type="evidence" value="ECO:0007669"/>
    <property type="project" value="UniProtKB-SubCell"/>
</dbReference>
<comment type="similarity">
    <text evidence="2">Belongs to the HD-ZIP homeobox family. Class IV subfamily.</text>
</comment>
<feature type="compositionally biased region" description="Polar residues" evidence="11">
    <location>
        <begin position="19"/>
        <end position="28"/>
    </location>
</feature>
<evidence type="ECO:0000259" key="12">
    <source>
        <dbReference type="PROSITE" id="PS50071"/>
    </source>
</evidence>
<gene>
    <name evidence="14" type="ORF">TEA_020378</name>
</gene>
<dbReference type="SMART" id="SM00389">
    <property type="entry name" value="HOX"/>
    <property type="match status" value="1"/>
</dbReference>
<dbReference type="InterPro" id="IPR002913">
    <property type="entry name" value="START_lipid-bd_dom"/>
</dbReference>
<feature type="region of interest" description="Disordered" evidence="11">
    <location>
        <begin position="73"/>
        <end position="119"/>
    </location>
</feature>
<name>A0A4S4DR43_CAMSN</name>
<feature type="domain" description="START" evidence="13">
    <location>
        <begin position="280"/>
        <end position="436"/>
    </location>
</feature>
<feature type="compositionally biased region" description="Gly residues" evidence="11">
    <location>
        <begin position="1"/>
        <end position="16"/>
    </location>
</feature>
<dbReference type="GO" id="GO:0008289">
    <property type="term" value="F:lipid binding"/>
    <property type="evidence" value="ECO:0007669"/>
    <property type="project" value="InterPro"/>
</dbReference>
<dbReference type="Pfam" id="PF01852">
    <property type="entry name" value="START"/>
    <property type="match status" value="1"/>
</dbReference>
<dbReference type="InterPro" id="IPR009057">
    <property type="entry name" value="Homeodomain-like_sf"/>
</dbReference>
<dbReference type="InterPro" id="IPR042160">
    <property type="entry name" value="HD-Zip_IV"/>
</dbReference>
<evidence type="ECO:0000313" key="15">
    <source>
        <dbReference type="Proteomes" id="UP000306102"/>
    </source>
</evidence>
<dbReference type="InterPro" id="IPR001356">
    <property type="entry name" value="HD"/>
</dbReference>
<organism evidence="14 15">
    <name type="scientific">Camellia sinensis var. sinensis</name>
    <name type="common">China tea</name>
    <dbReference type="NCBI Taxonomy" id="542762"/>
    <lineage>
        <taxon>Eukaryota</taxon>
        <taxon>Viridiplantae</taxon>
        <taxon>Streptophyta</taxon>
        <taxon>Embryophyta</taxon>
        <taxon>Tracheophyta</taxon>
        <taxon>Spermatophyta</taxon>
        <taxon>Magnoliopsida</taxon>
        <taxon>eudicotyledons</taxon>
        <taxon>Gunneridae</taxon>
        <taxon>Pentapetalae</taxon>
        <taxon>asterids</taxon>
        <taxon>Ericales</taxon>
        <taxon>Theaceae</taxon>
        <taxon>Camellia</taxon>
    </lineage>
</organism>
<feature type="compositionally biased region" description="Pro residues" evidence="11">
    <location>
        <begin position="30"/>
        <end position="39"/>
    </location>
</feature>
<feature type="region of interest" description="Disordered" evidence="11">
    <location>
        <begin position="1"/>
        <end position="41"/>
    </location>
</feature>
<reference evidence="14 15" key="1">
    <citation type="journal article" date="2018" name="Proc. Natl. Acad. Sci. U.S.A.">
        <title>Draft genome sequence of Camellia sinensis var. sinensis provides insights into the evolution of the tea genome and tea quality.</title>
        <authorList>
            <person name="Wei C."/>
            <person name="Yang H."/>
            <person name="Wang S."/>
            <person name="Zhao J."/>
            <person name="Liu C."/>
            <person name="Gao L."/>
            <person name="Xia E."/>
            <person name="Lu Y."/>
            <person name="Tai Y."/>
            <person name="She G."/>
            <person name="Sun J."/>
            <person name="Cao H."/>
            <person name="Tong W."/>
            <person name="Gao Q."/>
            <person name="Li Y."/>
            <person name="Deng W."/>
            <person name="Jiang X."/>
            <person name="Wang W."/>
            <person name="Chen Q."/>
            <person name="Zhang S."/>
            <person name="Li H."/>
            <person name="Wu J."/>
            <person name="Wang P."/>
            <person name="Li P."/>
            <person name="Shi C."/>
            <person name="Zheng F."/>
            <person name="Jian J."/>
            <person name="Huang B."/>
            <person name="Shan D."/>
            <person name="Shi M."/>
            <person name="Fang C."/>
            <person name="Yue Y."/>
            <person name="Li F."/>
            <person name="Li D."/>
            <person name="Wei S."/>
            <person name="Han B."/>
            <person name="Jiang C."/>
            <person name="Yin Y."/>
            <person name="Xia T."/>
            <person name="Zhang Z."/>
            <person name="Bennetzen J.L."/>
            <person name="Zhao S."/>
            <person name="Wan X."/>
        </authorList>
    </citation>
    <scope>NUCLEOTIDE SEQUENCE [LARGE SCALE GENOMIC DNA]</scope>
    <source>
        <strain evidence="15">cv. Shuchazao</strain>
        <tissue evidence="14">Leaf</tissue>
    </source>
</reference>
<evidence type="ECO:0000256" key="4">
    <source>
        <dbReference type="ARBA" id="ARBA00023054"/>
    </source>
</evidence>
<evidence type="ECO:0000256" key="7">
    <source>
        <dbReference type="ARBA" id="ARBA00023163"/>
    </source>
</evidence>
<evidence type="ECO:0000256" key="8">
    <source>
        <dbReference type="ARBA" id="ARBA00023242"/>
    </source>
</evidence>
<dbReference type="InterPro" id="IPR057993">
    <property type="entry name" value="HD-Zip_IV_C"/>
</dbReference>
<dbReference type="Proteomes" id="UP000306102">
    <property type="component" value="Unassembled WGS sequence"/>
</dbReference>
<dbReference type="EMBL" id="SDRB02010604">
    <property type="protein sequence ID" value="THG05495.1"/>
    <property type="molecule type" value="Genomic_DNA"/>
</dbReference>
<evidence type="ECO:0000256" key="1">
    <source>
        <dbReference type="ARBA" id="ARBA00004123"/>
    </source>
</evidence>
<dbReference type="SMART" id="SM00234">
    <property type="entry name" value="START"/>
    <property type="match status" value="1"/>
</dbReference>
<keyword evidence="6 9" id="KW-0371">Homeobox</keyword>
<evidence type="ECO:0000313" key="14">
    <source>
        <dbReference type="EMBL" id="THG05495.1"/>
    </source>
</evidence>
<keyword evidence="5 9" id="KW-0238">DNA-binding</keyword>
<evidence type="ECO:0000256" key="9">
    <source>
        <dbReference type="PROSITE-ProRule" id="PRU00108"/>
    </source>
</evidence>
<dbReference type="STRING" id="542762.A0A4S4DR43"/>
<dbReference type="Pfam" id="PF00046">
    <property type="entry name" value="Homeodomain"/>
    <property type="match status" value="1"/>
</dbReference>
<feature type="domain" description="Homeobox" evidence="12">
    <location>
        <begin position="106"/>
        <end position="167"/>
    </location>
</feature>
<dbReference type="Pfam" id="PF25797">
    <property type="entry name" value="PDF2_C"/>
    <property type="match status" value="2"/>
</dbReference>
<dbReference type="AlphaFoldDB" id="A0A4S4DR43"/>
<feature type="compositionally biased region" description="Basic residues" evidence="11">
    <location>
        <begin position="107"/>
        <end position="117"/>
    </location>
</feature>
<feature type="DNA-binding region" description="Homeobox" evidence="9">
    <location>
        <begin position="108"/>
        <end position="168"/>
    </location>
</feature>
<protein>
    <submittedName>
        <fullName evidence="14">Uncharacterized protein</fullName>
    </submittedName>
</protein>
<dbReference type="SUPFAM" id="SSF46689">
    <property type="entry name" value="Homeodomain-like"/>
    <property type="match status" value="1"/>
</dbReference>
<evidence type="ECO:0000256" key="6">
    <source>
        <dbReference type="ARBA" id="ARBA00023155"/>
    </source>
</evidence>
<keyword evidence="15" id="KW-1185">Reference proteome</keyword>
<sequence>MSFGGFIGNRGGGSGGDSPYNTMSTATIGQPPPVNPPIAQPFFNSPAASVACKSRMEGLDEMALMGGNFDPSLMGRIKEDGNESRSGSDNFEGGSGDDQDATGDKPQKKKKYHRHTPHQIQELENYFNNVRRHPDDKERLELGKKLSLDSKQVKFWFQNRRTQLKTQVERFESSILKRQHEELMMENISMKEGMRNPICGNCGGPAILGDVSIEEHNLKVENARLKDELNRISILANKFLGRPISSLAGSIPPLSSSCLELAVGRNGFGGSVDTTFPIGLDSKDWNRWTEMFPSMIGRTSIIDVIFNGMAGSRNCALQLMHVEFQALSPLVPVRPMNFLRFCKQHAEGVWAVVDVSVDSIREFSDAQTFVNCRRLPSGFFVQDMPNGYSKIMWVEHSEYDESAAHHLYRPLLRSGMGFGAQRWLATLQRQCECLAVLMSSSISSEDNPGVTPTGRRNMVKLAQRMTRNFCAGVCATMHMWQLVQVGNVGEDARLMIRNSMDNPGEPPGLVLSATTSVWMPVSHQRLFDFLRNEQTRSQWDELSHGGPMQEMVRITTGQDCGNCVSLLRATKIFFTFDRGKCVSLLRAIAANTNQNAMLILQETQTDASSSLIVYTAVDIPAMQAVMSGGDSTSVALLPSGFAVVPDGFPDSVGPSNCDGASVRERGGSGSGSLLTVGFQILVNNPPSAKLTMESVDTVNNLISRTIQRIKAALNCAA</sequence>
<dbReference type="FunFam" id="1.10.10.60:FF:000229">
    <property type="entry name" value="Homeobox-leucine zipper protein HDG1"/>
    <property type="match status" value="1"/>
</dbReference>
<comment type="subcellular location">
    <subcellularLocation>
        <location evidence="1 9 10">Nucleus</location>
    </subcellularLocation>
</comment>
<evidence type="ECO:0000256" key="2">
    <source>
        <dbReference type="ARBA" id="ARBA00006789"/>
    </source>
</evidence>
<dbReference type="PANTHER" id="PTHR45654">
    <property type="entry name" value="HOMEOBOX-LEUCINE ZIPPER PROTEIN MERISTEM L1"/>
    <property type="match status" value="1"/>
</dbReference>
<accession>A0A4S4DR43</accession>
<dbReference type="GO" id="GO:0003677">
    <property type="term" value="F:DNA binding"/>
    <property type="evidence" value="ECO:0007669"/>
    <property type="project" value="UniProtKB-UniRule"/>
</dbReference>
<keyword evidence="7" id="KW-0804">Transcription</keyword>
<proteinExistence type="inferred from homology"/>
<evidence type="ECO:0000259" key="13">
    <source>
        <dbReference type="PROSITE" id="PS50848"/>
    </source>
</evidence>
<dbReference type="PANTHER" id="PTHR45654:SF69">
    <property type="entry name" value="HOMEOBOX-LEUCINE ZIPPER PROTEIN ANTHOCYANINLESS 2-LIKE"/>
    <property type="match status" value="1"/>
</dbReference>
<keyword evidence="3" id="KW-0805">Transcription regulation</keyword>
<keyword evidence="8 9" id="KW-0539">Nucleus</keyword>
<dbReference type="CDD" id="cd00086">
    <property type="entry name" value="homeodomain"/>
    <property type="match status" value="1"/>
</dbReference>
<dbReference type="CDD" id="cd08875">
    <property type="entry name" value="START_ArGLABRA2_like"/>
    <property type="match status" value="1"/>
</dbReference>
<keyword evidence="4" id="KW-0175">Coiled coil</keyword>
<evidence type="ECO:0000256" key="10">
    <source>
        <dbReference type="RuleBase" id="RU000682"/>
    </source>
</evidence>
<comment type="caution">
    <text evidence="14">The sequence shown here is derived from an EMBL/GenBank/DDBJ whole genome shotgun (WGS) entry which is preliminary data.</text>
</comment>
<dbReference type="SUPFAM" id="SSF55961">
    <property type="entry name" value="Bet v1-like"/>
    <property type="match status" value="2"/>
</dbReference>
<evidence type="ECO:0000256" key="5">
    <source>
        <dbReference type="ARBA" id="ARBA00023125"/>
    </source>
</evidence>
<dbReference type="PROSITE" id="PS50071">
    <property type="entry name" value="HOMEOBOX_2"/>
    <property type="match status" value="1"/>
</dbReference>
<dbReference type="PROSITE" id="PS50848">
    <property type="entry name" value="START"/>
    <property type="match status" value="1"/>
</dbReference>
<evidence type="ECO:0000256" key="3">
    <source>
        <dbReference type="ARBA" id="ARBA00023015"/>
    </source>
</evidence>